<keyword evidence="9" id="KW-1185">Reference proteome</keyword>
<evidence type="ECO:0000259" key="7">
    <source>
        <dbReference type="PROSITE" id="PS51184"/>
    </source>
</evidence>
<dbReference type="Proteomes" id="UP001408789">
    <property type="component" value="Unassembled WGS sequence"/>
</dbReference>
<dbReference type="GO" id="GO:0010468">
    <property type="term" value="P:regulation of gene expression"/>
    <property type="evidence" value="ECO:0007669"/>
    <property type="project" value="TreeGrafter"/>
</dbReference>
<protein>
    <submittedName>
        <fullName evidence="8">Uncharacterized protein</fullName>
    </submittedName>
</protein>
<evidence type="ECO:0000256" key="4">
    <source>
        <dbReference type="ARBA" id="ARBA00023242"/>
    </source>
</evidence>
<keyword evidence="2" id="KW-0560">Oxidoreductase</keyword>
<dbReference type="InterPro" id="IPR003349">
    <property type="entry name" value="JmjN"/>
</dbReference>
<dbReference type="Pfam" id="PF05964">
    <property type="entry name" value="FYRN"/>
    <property type="match status" value="1"/>
</dbReference>
<dbReference type="PROSITE" id="PS51184">
    <property type="entry name" value="JMJC"/>
    <property type="match status" value="1"/>
</dbReference>
<dbReference type="Gene3D" id="3.30.160.360">
    <property type="match status" value="1"/>
</dbReference>
<evidence type="ECO:0000256" key="2">
    <source>
        <dbReference type="ARBA" id="ARBA00023002"/>
    </source>
</evidence>
<gene>
    <name evidence="8" type="ORF">SSX86_027051</name>
</gene>
<name>A0AAP0GPS8_9ASTR</name>
<dbReference type="GO" id="GO:0048731">
    <property type="term" value="P:system development"/>
    <property type="evidence" value="ECO:0007669"/>
    <property type="project" value="UniProtKB-ARBA"/>
</dbReference>
<feature type="compositionally biased region" description="Polar residues" evidence="5">
    <location>
        <begin position="64"/>
        <end position="74"/>
    </location>
</feature>
<feature type="domain" description="JmjN" evidence="6">
    <location>
        <begin position="91"/>
        <end position="132"/>
    </location>
</feature>
<dbReference type="GO" id="GO:0034647">
    <property type="term" value="F:histone H3K4me/H3K4me2/H3K4me3 demethylase activity"/>
    <property type="evidence" value="ECO:0007669"/>
    <property type="project" value="TreeGrafter"/>
</dbReference>
<reference evidence="8 9" key="1">
    <citation type="submission" date="2024-04" db="EMBL/GenBank/DDBJ databases">
        <title>The reference genome of an endangered Asteraceae, Deinandra increscens subsp. villosa, native to the Central Coast of California.</title>
        <authorList>
            <person name="Guilliams M."/>
            <person name="Hasenstab-Lehman K."/>
            <person name="Meyer R."/>
            <person name="Mcevoy S."/>
        </authorList>
    </citation>
    <scope>NUCLEOTIDE SEQUENCE [LARGE SCALE GENOMIC DNA]</scope>
    <source>
        <tissue evidence="8">Leaf</tissue>
    </source>
</reference>
<dbReference type="Pfam" id="PF02928">
    <property type="entry name" value="zf-C5HC2"/>
    <property type="match status" value="1"/>
</dbReference>
<dbReference type="Pfam" id="PF02373">
    <property type="entry name" value="JmjC"/>
    <property type="match status" value="1"/>
</dbReference>
<evidence type="ECO:0000256" key="5">
    <source>
        <dbReference type="SAM" id="MobiDB-lite"/>
    </source>
</evidence>
<sequence length="827" mass="94576">METMVNEEVVSECEPVEIKRILRRRSLSRYQLSEMSPGPQISPEKRKKDRSSKNNMKSDDHNLESSGSPRNQKITARWDPSEACRPDVDEAPIFYPTVEEFEDTLGYLSKIRPMAESYGICRIVPPASWKPPCPLREERFWQEARISTRIQQVDLLQNREPMKKRRGRKRKRTSTKSGARRTNSESNASSDKDDKFGFRSGSDFTFEEFQDFANKFKEHYFGMTDENLEKNGNGDEEKQGLGPTIDEIEGEYWRIIEQPTDEVEVYYGADLETGVFGSGFAKTLFTEDSELNKYVKSGWNLNNFPRLPGSVLSFEGCDISGVLVPWLYVGMCFSSFCWHVEDHHLYSVNYMHWGDPKIWYGVPGSHATALEDAMRKHLPDLFKEQPDLLHQLVTQLSPKILKSEGVPVYRVSQHSGEFIVTFPRAYHAGFNCGFNCAEAVNVAPVDWLQHGQLAVELYSQQRRKTSISHDKLLLASSREAIMALWELSVSNKQNPKNLIWKRVCGKNGILANAVKARVEMELKRIENLETGFQFQKMVKDFDTTNEKECFLCFYDLHMFAANCKCTSDRFSCLRHVNHLCSCDSDQLTVYLRYTFDELTMMVDSLEGKSDAIENWASRTLDFDQEKAVIDKGVPKSPIKEENCCLSHDQQIETSEVCVNPHTTDHPKEEPFVGLGCFVDSESSVFSVELLSIGSVAFGKLWCSKQAIFPKGYRSRVKYYSFLNPLMVTSYIAEIHDAGLIGPLFKVFLEESPNEGFMDVSADKCWKLVLQRLNQEIAKLADQDLKPLHSINGLEMFGLSSPSIVQAVEALDPEHRCLEYWSTKCQHN</sequence>
<evidence type="ECO:0000313" key="8">
    <source>
        <dbReference type="EMBL" id="KAK9055964.1"/>
    </source>
</evidence>
<evidence type="ECO:0000259" key="6">
    <source>
        <dbReference type="PROSITE" id="PS51183"/>
    </source>
</evidence>
<dbReference type="PANTHER" id="PTHR10694:SF105">
    <property type="entry name" value="LYSINE-SPECIFIC DEMETHYLASE JMJ14"/>
    <property type="match status" value="1"/>
</dbReference>
<dbReference type="GO" id="GO:0005634">
    <property type="term" value="C:nucleus"/>
    <property type="evidence" value="ECO:0007669"/>
    <property type="project" value="UniProtKB-SubCell"/>
</dbReference>
<dbReference type="Pfam" id="PF02375">
    <property type="entry name" value="JmjN"/>
    <property type="match status" value="1"/>
</dbReference>
<feature type="region of interest" description="Disordered" evidence="5">
    <location>
        <begin position="152"/>
        <end position="194"/>
    </location>
</feature>
<dbReference type="Pfam" id="PF05965">
    <property type="entry name" value="FYRC"/>
    <property type="match status" value="1"/>
</dbReference>
<proteinExistence type="predicted"/>
<dbReference type="InterPro" id="IPR003888">
    <property type="entry name" value="FYrich_N"/>
</dbReference>
<accession>A0AAP0GPS8</accession>
<keyword evidence="4" id="KW-0539">Nucleus</keyword>
<feature type="compositionally biased region" description="Basic residues" evidence="5">
    <location>
        <begin position="162"/>
        <end position="174"/>
    </location>
</feature>
<dbReference type="Gene3D" id="2.60.120.650">
    <property type="entry name" value="Cupin"/>
    <property type="match status" value="1"/>
</dbReference>
<dbReference type="SUPFAM" id="SSF51197">
    <property type="entry name" value="Clavaminate synthase-like"/>
    <property type="match status" value="1"/>
</dbReference>
<feature type="domain" description="JmjC" evidence="7">
    <location>
        <begin position="293"/>
        <end position="459"/>
    </location>
</feature>
<dbReference type="SMART" id="SM00541">
    <property type="entry name" value="FYRN"/>
    <property type="match status" value="1"/>
</dbReference>
<dbReference type="PROSITE" id="PS51543">
    <property type="entry name" value="FYRC"/>
    <property type="match status" value="1"/>
</dbReference>
<evidence type="ECO:0000256" key="1">
    <source>
        <dbReference type="ARBA" id="ARBA00004123"/>
    </source>
</evidence>
<dbReference type="PROSITE" id="PS51183">
    <property type="entry name" value="JMJN"/>
    <property type="match status" value="1"/>
</dbReference>
<dbReference type="InterPro" id="IPR003347">
    <property type="entry name" value="JmjC_dom"/>
</dbReference>
<dbReference type="AlphaFoldDB" id="A0AAP0GPS8"/>
<dbReference type="PROSITE" id="PS51542">
    <property type="entry name" value="FYRN"/>
    <property type="match status" value="1"/>
</dbReference>
<dbReference type="SMART" id="SM00542">
    <property type="entry name" value="FYRC"/>
    <property type="match status" value="1"/>
</dbReference>
<evidence type="ECO:0000313" key="9">
    <source>
        <dbReference type="Proteomes" id="UP001408789"/>
    </source>
</evidence>
<dbReference type="SMART" id="SM00558">
    <property type="entry name" value="JmjC"/>
    <property type="match status" value="1"/>
</dbReference>
<dbReference type="PANTHER" id="PTHR10694">
    <property type="entry name" value="LYSINE-SPECIFIC DEMETHYLASE"/>
    <property type="match status" value="1"/>
</dbReference>
<feature type="region of interest" description="Disordered" evidence="5">
    <location>
        <begin position="29"/>
        <end position="83"/>
    </location>
</feature>
<dbReference type="EMBL" id="JBCNJP010000025">
    <property type="protein sequence ID" value="KAK9055964.1"/>
    <property type="molecule type" value="Genomic_DNA"/>
</dbReference>
<evidence type="ECO:0000256" key="3">
    <source>
        <dbReference type="ARBA" id="ARBA00023004"/>
    </source>
</evidence>
<dbReference type="GO" id="GO:0000785">
    <property type="term" value="C:chromatin"/>
    <property type="evidence" value="ECO:0007669"/>
    <property type="project" value="TreeGrafter"/>
</dbReference>
<keyword evidence="3" id="KW-0408">Iron</keyword>
<dbReference type="SMART" id="SM00545">
    <property type="entry name" value="JmjN"/>
    <property type="match status" value="1"/>
</dbReference>
<organism evidence="8 9">
    <name type="scientific">Deinandra increscens subsp. villosa</name>
    <dbReference type="NCBI Taxonomy" id="3103831"/>
    <lineage>
        <taxon>Eukaryota</taxon>
        <taxon>Viridiplantae</taxon>
        <taxon>Streptophyta</taxon>
        <taxon>Embryophyta</taxon>
        <taxon>Tracheophyta</taxon>
        <taxon>Spermatophyta</taxon>
        <taxon>Magnoliopsida</taxon>
        <taxon>eudicotyledons</taxon>
        <taxon>Gunneridae</taxon>
        <taxon>Pentapetalae</taxon>
        <taxon>asterids</taxon>
        <taxon>campanulids</taxon>
        <taxon>Asterales</taxon>
        <taxon>Asteraceae</taxon>
        <taxon>Asteroideae</taxon>
        <taxon>Heliantheae alliance</taxon>
        <taxon>Madieae</taxon>
        <taxon>Madiinae</taxon>
        <taxon>Deinandra</taxon>
    </lineage>
</organism>
<comment type="subcellular location">
    <subcellularLocation>
        <location evidence="1">Nucleus</location>
    </subcellularLocation>
</comment>
<comment type="caution">
    <text evidence="8">The sequence shown here is derived from an EMBL/GenBank/DDBJ whole genome shotgun (WGS) entry which is preliminary data.</text>
</comment>
<dbReference type="InterPro" id="IPR003889">
    <property type="entry name" value="FYrich_C"/>
</dbReference>
<dbReference type="InterPro" id="IPR004198">
    <property type="entry name" value="Znf_C5HC2"/>
</dbReference>